<evidence type="ECO:0000313" key="4">
    <source>
        <dbReference type="Proteomes" id="UP000015453"/>
    </source>
</evidence>
<organism evidence="3 4">
    <name type="scientific">Genlisea aurea</name>
    <dbReference type="NCBI Taxonomy" id="192259"/>
    <lineage>
        <taxon>Eukaryota</taxon>
        <taxon>Viridiplantae</taxon>
        <taxon>Streptophyta</taxon>
        <taxon>Embryophyta</taxon>
        <taxon>Tracheophyta</taxon>
        <taxon>Spermatophyta</taxon>
        <taxon>Magnoliopsida</taxon>
        <taxon>eudicotyledons</taxon>
        <taxon>Gunneridae</taxon>
        <taxon>Pentapetalae</taxon>
        <taxon>asterids</taxon>
        <taxon>lamiids</taxon>
        <taxon>Lamiales</taxon>
        <taxon>Lentibulariaceae</taxon>
        <taxon>Genlisea</taxon>
    </lineage>
</organism>
<name>S8C279_9LAMI</name>
<evidence type="ECO:0000256" key="1">
    <source>
        <dbReference type="SAM" id="Coils"/>
    </source>
</evidence>
<reference evidence="3 4" key="1">
    <citation type="journal article" date="2013" name="BMC Genomics">
        <title>The miniature genome of a carnivorous plant Genlisea aurea contains a low number of genes and short non-coding sequences.</title>
        <authorList>
            <person name="Leushkin E.V."/>
            <person name="Sutormin R.A."/>
            <person name="Nabieva E.R."/>
            <person name="Penin A.A."/>
            <person name="Kondrashov A.S."/>
            <person name="Logacheva M.D."/>
        </authorList>
    </citation>
    <scope>NUCLEOTIDE SEQUENCE [LARGE SCALE GENOMIC DNA]</scope>
</reference>
<dbReference type="OrthoDB" id="498970at2759"/>
<evidence type="ECO:0000313" key="3">
    <source>
        <dbReference type="EMBL" id="EPS60850.1"/>
    </source>
</evidence>
<dbReference type="InterPro" id="IPR001623">
    <property type="entry name" value="DnaJ_domain"/>
</dbReference>
<gene>
    <name evidence="3" type="ORF">M569_13949</name>
</gene>
<comment type="caution">
    <text evidence="3">The sequence shown here is derived from an EMBL/GenBank/DDBJ whole genome shotgun (WGS) entry which is preliminary data.</text>
</comment>
<dbReference type="Proteomes" id="UP000015453">
    <property type="component" value="Unassembled WGS sequence"/>
</dbReference>
<dbReference type="EMBL" id="AUSU01007261">
    <property type="protein sequence ID" value="EPS60850.1"/>
    <property type="molecule type" value="Genomic_DNA"/>
</dbReference>
<dbReference type="PANTHER" id="PTHR36335:SF1">
    <property type="entry name" value="CHAPERONE DNAJ-DOMAIN SUPERFAMILY PROTEIN"/>
    <property type="match status" value="1"/>
</dbReference>
<feature type="domain" description="J" evidence="2">
    <location>
        <begin position="63"/>
        <end position="129"/>
    </location>
</feature>
<dbReference type="Gene3D" id="1.10.287.110">
    <property type="entry name" value="DnaJ domain"/>
    <property type="match status" value="1"/>
</dbReference>
<dbReference type="PANTHER" id="PTHR36335">
    <property type="entry name" value="CHAPERONE DNAJ-DOMAIN SUPERFAMILY PROTEIN"/>
    <property type="match status" value="1"/>
</dbReference>
<keyword evidence="4" id="KW-1185">Reference proteome</keyword>
<dbReference type="InterPro" id="IPR036869">
    <property type="entry name" value="J_dom_sf"/>
</dbReference>
<accession>S8C279</accession>
<sequence length="129" mass="15382">MVKRRKAESLRLLDMERRQKERLEDIRNTQKKEEEILEQREKIRTEVVKELRELESGCRNMASLLHSLRIPVAGWPYPSPQQVKTSYRKALIAFHPDRASRSDIRRQVEAEEKFKLIRSLEQKNMAALI</sequence>
<dbReference type="SUPFAM" id="SSF46565">
    <property type="entry name" value="Chaperone J-domain"/>
    <property type="match status" value="1"/>
</dbReference>
<evidence type="ECO:0000259" key="2">
    <source>
        <dbReference type="PROSITE" id="PS50076"/>
    </source>
</evidence>
<keyword evidence="1" id="KW-0175">Coiled coil</keyword>
<proteinExistence type="predicted"/>
<protein>
    <recommendedName>
        <fullName evidence="2">J domain-containing protein</fullName>
    </recommendedName>
</protein>
<dbReference type="AlphaFoldDB" id="S8C279"/>
<dbReference type="PROSITE" id="PS50076">
    <property type="entry name" value="DNAJ_2"/>
    <property type="match status" value="1"/>
</dbReference>
<feature type="coiled-coil region" evidence="1">
    <location>
        <begin position="13"/>
        <end position="46"/>
    </location>
</feature>